<keyword evidence="3" id="KW-1185">Reference proteome</keyword>
<feature type="transmembrane region" description="Helical" evidence="1">
    <location>
        <begin position="89"/>
        <end position="111"/>
    </location>
</feature>
<dbReference type="Proteomes" id="UP000275078">
    <property type="component" value="Unassembled WGS sequence"/>
</dbReference>
<keyword evidence="1" id="KW-0472">Membrane</keyword>
<keyword evidence="1" id="KW-1133">Transmembrane helix</keyword>
<sequence>MSALFLLRHPSQRTKASVTPLALTVSYFHIWHVFSSVYSSIRIPAHCRLSLLPFFIITCITRDLSFGLSGCSGSKGLAVLHFSLLHLSLFPFVTLLLTLTVMLGLAVFGHFSYISLCTYSSPLLTWLHIRFPSSLLVRYH</sequence>
<dbReference type="EMBL" id="ML119657">
    <property type="protein sequence ID" value="RPA84772.1"/>
    <property type="molecule type" value="Genomic_DNA"/>
</dbReference>
<evidence type="ECO:0000256" key="1">
    <source>
        <dbReference type="SAM" id="Phobius"/>
    </source>
</evidence>
<dbReference type="AlphaFoldDB" id="A0A3N4IF44"/>
<evidence type="ECO:0000313" key="3">
    <source>
        <dbReference type="Proteomes" id="UP000275078"/>
    </source>
</evidence>
<reference evidence="2 3" key="1">
    <citation type="journal article" date="2018" name="Nat. Ecol. Evol.">
        <title>Pezizomycetes genomes reveal the molecular basis of ectomycorrhizal truffle lifestyle.</title>
        <authorList>
            <person name="Murat C."/>
            <person name="Payen T."/>
            <person name="Noel B."/>
            <person name="Kuo A."/>
            <person name="Morin E."/>
            <person name="Chen J."/>
            <person name="Kohler A."/>
            <person name="Krizsan K."/>
            <person name="Balestrini R."/>
            <person name="Da Silva C."/>
            <person name="Montanini B."/>
            <person name="Hainaut M."/>
            <person name="Levati E."/>
            <person name="Barry K.W."/>
            <person name="Belfiori B."/>
            <person name="Cichocki N."/>
            <person name="Clum A."/>
            <person name="Dockter R.B."/>
            <person name="Fauchery L."/>
            <person name="Guy J."/>
            <person name="Iotti M."/>
            <person name="Le Tacon F."/>
            <person name="Lindquist E.A."/>
            <person name="Lipzen A."/>
            <person name="Malagnac F."/>
            <person name="Mello A."/>
            <person name="Molinier V."/>
            <person name="Miyauchi S."/>
            <person name="Poulain J."/>
            <person name="Riccioni C."/>
            <person name="Rubini A."/>
            <person name="Sitrit Y."/>
            <person name="Splivallo R."/>
            <person name="Traeger S."/>
            <person name="Wang M."/>
            <person name="Zifcakova L."/>
            <person name="Wipf D."/>
            <person name="Zambonelli A."/>
            <person name="Paolocci F."/>
            <person name="Nowrousian M."/>
            <person name="Ottonello S."/>
            <person name="Baldrian P."/>
            <person name="Spatafora J.W."/>
            <person name="Henrissat B."/>
            <person name="Nagy L.G."/>
            <person name="Aury J.M."/>
            <person name="Wincker P."/>
            <person name="Grigoriev I.V."/>
            <person name="Bonfante P."/>
            <person name="Martin F.M."/>
        </authorList>
    </citation>
    <scope>NUCLEOTIDE SEQUENCE [LARGE SCALE GENOMIC DNA]</scope>
    <source>
        <strain evidence="2 3">RN42</strain>
    </source>
</reference>
<keyword evidence="1" id="KW-0812">Transmembrane</keyword>
<name>A0A3N4IF44_ASCIM</name>
<proteinExistence type="predicted"/>
<evidence type="ECO:0000313" key="2">
    <source>
        <dbReference type="EMBL" id="RPA84772.1"/>
    </source>
</evidence>
<protein>
    <submittedName>
        <fullName evidence="2">Uncharacterized protein</fullName>
    </submittedName>
</protein>
<organism evidence="2 3">
    <name type="scientific">Ascobolus immersus RN42</name>
    <dbReference type="NCBI Taxonomy" id="1160509"/>
    <lineage>
        <taxon>Eukaryota</taxon>
        <taxon>Fungi</taxon>
        <taxon>Dikarya</taxon>
        <taxon>Ascomycota</taxon>
        <taxon>Pezizomycotina</taxon>
        <taxon>Pezizomycetes</taxon>
        <taxon>Pezizales</taxon>
        <taxon>Ascobolaceae</taxon>
        <taxon>Ascobolus</taxon>
    </lineage>
</organism>
<gene>
    <name evidence="2" type="ORF">BJ508DRAFT_26781</name>
</gene>
<accession>A0A3N4IF44</accession>